<evidence type="ECO:0000256" key="1">
    <source>
        <dbReference type="ARBA" id="ARBA00007664"/>
    </source>
</evidence>
<evidence type="ECO:0000256" key="5">
    <source>
        <dbReference type="ARBA" id="ARBA00022825"/>
    </source>
</evidence>
<keyword evidence="2 12" id="KW-0645">Protease</keyword>
<evidence type="ECO:0000259" key="11">
    <source>
        <dbReference type="SMART" id="SM00020"/>
    </source>
</evidence>
<accession>A0A918NAQ7</accession>
<proteinExistence type="inferred from homology"/>
<evidence type="ECO:0000256" key="2">
    <source>
        <dbReference type="ARBA" id="ARBA00022670"/>
    </source>
</evidence>
<feature type="chain" id="PRO_5037825793" evidence="10">
    <location>
        <begin position="33"/>
        <end position="473"/>
    </location>
</feature>
<dbReference type="PROSITE" id="PS00134">
    <property type="entry name" value="TRYPSIN_HIS"/>
    <property type="match status" value="1"/>
</dbReference>
<dbReference type="PROSITE" id="PS00135">
    <property type="entry name" value="TRYPSIN_SER"/>
    <property type="match status" value="1"/>
</dbReference>
<dbReference type="InterPro" id="IPR009003">
    <property type="entry name" value="Peptidase_S1_PA"/>
</dbReference>
<evidence type="ECO:0000256" key="8">
    <source>
        <dbReference type="SAM" id="MobiDB-lite"/>
    </source>
</evidence>
<dbReference type="InterPro" id="IPR043504">
    <property type="entry name" value="Peptidase_S1_PA_chymotrypsin"/>
</dbReference>
<protein>
    <submittedName>
        <fullName evidence="12">Protease</fullName>
    </submittedName>
</protein>
<keyword evidence="4" id="KW-0378">Hydrolase</keyword>
<dbReference type="GO" id="GO:0006508">
    <property type="term" value="P:proteolysis"/>
    <property type="evidence" value="ECO:0007669"/>
    <property type="project" value="UniProtKB-KW"/>
</dbReference>
<dbReference type="InterPro" id="IPR001316">
    <property type="entry name" value="Pept_S1A_streptogrisin"/>
</dbReference>
<dbReference type="InterPro" id="IPR004236">
    <property type="entry name" value="Pept_S1_alpha_lytic"/>
</dbReference>
<evidence type="ECO:0000313" key="13">
    <source>
        <dbReference type="Proteomes" id="UP000645555"/>
    </source>
</evidence>
<evidence type="ECO:0000256" key="6">
    <source>
        <dbReference type="ARBA" id="ARBA00023145"/>
    </source>
</evidence>
<evidence type="ECO:0000256" key="4">
    <source>
        <dbReference type="ARBA" id="ARBA00022801"/>
    </source>
</evidence>
<dbReference type="Pfam" id="PF00089">
    <property type="entry name" value="Trypsin"/>
    <property type="match status" value="1"/>
</dbReference>
<feature type="transmembrane region" description="Helical" evidence="9">
    <location>
        <begin position="436"/>
        <end position="455"/>
    </location>
</feature>
<dbReference type="PRINTS" id="PR00861">
    <property type="entry name" value="ALYTICPTASE"/>
</dbReference>
<dbReference type="GO" id="GO:0004252">
    <property type="term" value="F:serine-type endopeptidase activity"/>
    <property type="evidence" value="ECO:0007669"/>
    <property type="project" value="InterPro"/>
</dbReference>
<dbReference type="Proteomes" id="UP000645555">
    <property type="component" value="Unassembled WGS sequence"/>
</dbReference>
<reference evidence="12" key="2">
    <citation type="submission" date="2020-09" db="EMBL/GenBank/DDBJ databases">
        <authorList>
            <person name="Sun Q."/>
            <person name="Ohkuma M."/>
        </authorList>
    </citation>
    <scope>NUCLEOTIDE SEQUENCE</scope>
    <source>
        <strain evidence="12">JCM 4956</strain>
    </source>
</reference>
<evidence type="ECO:0000256" key="3">
    <source>
        <dbReference type="ARBA" id="ARBA00022729"/>
    </source>
</evidence>
<dbReference type="AlphaFoldDB" id="A0A918NAQ7"/>
<dbReference type="InterPro" id="IPR001254">
    <property type="entry name" value="Trypsin_dom"/>
</dbReference>
<dbReference type="Gene3D" id="2.40.10.10">
    <property type="entry name" value="Trypsin-like serine proteases"/>
    <property type="match status" value="2"/>
</dbReference>
<keyword evidence="3 10" id="KW-0732">Signal</keyword>
<dbReference type="SMART" id="SM00020">
    <property type="entry name" value="Tryp_SPc"/>
    <property type="match status" value="1"/>
</dbReference>
<dbReference type="InterPro" id="IPR033116">
    <property type="entry name" value="TRYPSIN_SER"/>
</dbReference>
<sequence>MKHARRNVQRIARFAALGGLVCGGLMVSHAVASETPGGPSAPNAETRAAATGQELVTELGTSRTAGSWIDAEGRPVVAVTDEKAAAEVRDAGAVAKVVKYTMRDLRSATESLKDAPRVAGTSWAMDYTSNQVVVRADSTVSATEWNRMAEVAKSIGATVRMERVDGTFTPRLNGADAMFAGSGRCSAGFNVTNGQADFILTAGHCGPVGTTWFSDQQGERQVGATVSGSFPGGDFSLVRYDAGTALKGADIVAVGNGQGVRITGAADPAVGQRVFRSGSTTGLQSGDVTGLNATVNYPQGTVTGLIETTVCAEPGDSGGPMFADGLALGVTSGGSGDCAKGGTTFFQPVTRALDTLGVKLAADPASAGRSTPSAPAAGGGGAGSTDNGGAVPPGSSSAEPGGAVLPGAMGSVETVPEERADAVTIALDKVAEYKNLGPGLFLIAGSMLALVALRIRSERGRKRYRSQYSQSWG</sequence>
<reference evidence="12" key="1">
    <citation type="journal article" date="2014" name="Int. J. Syst. Evol. Microbiol.">
        <title>Complete genome sequence of Corynebacterium casei LMG S-19264T (=DSM 44701T), isolated from a smear-ripened cheese.</title>
        <authorList>
            <consortium name="US DOE Joint Genome Institute (JGI-PGF)"/>
            <person name="Walter F."/>
            <person name="Albersmeier A."/>
            <person name="Kalinowski J."/>
            <person name="Ruckert C."/>
        </authorList>
    </citation>
    <scope>NUCLEOTIDE SEQUENCE</scope>
    <source>
        <strain evidence="12">JCM 4956</strain>
    </source>
</reference>
<organism evidence="12 13">
    <name type="scientific">Streptomyces fructofermentans</name>
    <dbReference type="NCBI Taxonomy" id="152141"/>
    <lineage>
        <taxon>Bacteria</taxon>
        <taxon>Bacillati</taxon>
        <taxon>Actinomycetota</taxon>
        <taxon>Actinomycetes</taxon>
        <taxon>Kitasatosporales</taxon>
        <taxon>Streptomycetaceae</taxon>
        <taxon>Streptomyces</taxon>
    </lineage>
</organism>
<gene>
    <name evidence="12" type="ORF">GCM10010515_25400</name>
</gene>
<dbReference type="InterPro" id="IPR035070">
    <property type="entry name" value="Streptogrisin_prodomain"/>
</dbReference>
<dbReference type="GO" id="GO:0005576">
    <property type="term" value="C:extracellular region"/>
    <property type="evidence" value="ECO:0007669"/>
    <property type="project" value="InterPro"/>
</dbReference>
<evidence type="ECO:0000256" key="7">
    <source>
        <dbReference type="ARBA" id="ARBA00023157"/>
    </source>
</evidence>
<name>A0A918NAQ7_9ACTN</name>
<keyword evidence="9" id="KW-0472">Membrane</keyword>
<dbReference type="SUPFAM" id="SSF50494">
    <property type="entry name" value="Trypsin-like serine proteases"/>
    <property type="match status" value="1"/>
</dbReference>
<keyword evidence="9" id="KW-1133">Transmembrane helix</keyword>
<keyword evidence="7" id="KW-1015">Disulfide bond</keyword>
<dbReference type="Gene3D" id="3.30.300.50">
    <property type="match status" value="1"/>
</dbReference>
<evidence type="ECO:0000313" key="12">
    <source>
        <dbReference type="EMBL" id="GGX56828.1"/>
    </source>
</evidence>
<feature type="region of interest" description="Disordered" evidence="8">
    <location>
        <begin position="364"/>
        <end position="409"/>
    </location>
</feature>
<dbReference type="CDD" id="cd21112">
    <property type="entry name" value="alphaLP-like"/>
    <property type="match status" value="1"/>
</dbReference>
<keyword evidence="5" id="KW-0720">Serine protease</keyword>
<feature type="compositionally biased region" description="Low complexity" evidence="8">
    <location>
        <begin position="364"/>
        <end position="376"/>
    </location>
</feature>
<keyword evidence="13" id="KW-1185">Reference proteome</keyword>
<evidence type="ECO:0000256" key="10">
    <source>
        <dbReference type="SAM" id="SignalP"/>
    </source>
</evidence>
<comment type="caution">
    <text evidence="12">The sequence shown here is derived from an EMBL/GenBank/DDBJ whole genome shotgun (WGS) entry which is preliminary data.</text>
</comment>
<feature type="signal peptide" evidence="10">
    <location>
        <begin position="1"/>
        <end position="32"/>
    </location>
</feature>
<keyword evidence="6" id="KW-0865">Zymogen</keyword>
<dbReference type="InterPro" id="IPR018114">
    <property type="entry name" value="TRYPSIN_HIS"/>
</dbReference>
<keyword evidence="9" id="KW-0812">Transmembrane</keyword>
<dbReference type="Pfam" id="PF02983">
    <property type="entry name" value="Pro_Al_protease"/>
    <property type="match status" value="1"/>
</dbReference>
<dbReference type="RefSeq" id="WP_190035537.1">
    <property type="nucleotide sequence ID" value="NZ_BMWD01000007.1"/>
</dbReference>
<dbReference type="EMBL" id="BMWD01000007">
    <property type="protein sequence ID" value="GGX56828.1"/>
    <property type="molecule type" value="Genomic_DNA"/>
</dbReference>
<feature type="domain" description="Peptidase S1" evidence="11">
    <location>
        <begin position="184"/>
        <end position="356"/>
    </location>
</feature>
<evidence type="ECO:0000256" key="9">
    <source>
        <dbReference type="SAM" id="Phobius"/>
    </source>
</evidence>
<comment type="similarity">
    <text evidence="1">Belongs to the peptidase S1 family.</text>
</comment>